<name>A0ACB8YZN0_CICIN</name>
<sequence>MVTLSKEEKKQKREAEHEKLRKINSLALGRVANFEYIDEASKMEEEIQEPIAEEKVQPQIQKDEGKRSRKQMVSVEDDDLAGLEDVSSDADDNYEAELSDGENFSWNYTFDNAELLPLMEGEGRAFRVLGFNQSKRAQFVQILMRFGVGDFDWVEFTSRLKQKSYEEIKLWNIGENHTTSHGFQPKIKSLQPPSTVLTLSTPGRSSYGYTIRDQTTPFGARFFQSITLPPYFFGDLTVKFVAALKVPVKVDFIEKQSKKVSKVHPLFTLFERNSRKKKATAKSEFSRYMQYLNEGGKKMDESEPVLDVEPISVSNESGLKPTLSMSIETLAGFSAGHPKLHRSICSGKICDKSDVCHILSLDSIMDPKASDIFEPSYWTIFGCHNDGNPALAAVSVMEGRPEVIFQILMSFVSSRSQWYFCFQKGSVIEKIDGSINLNPSIHDSIGVFSPVNFRPQYLVQESYGGKYGISVGKGNHNGTNLHHDAIEPFCLPPTKGFIRGIKSLFAFLASYFHFFLFIILE</sequence>
<evidence type="ECO:0000313" key="2">
    <source>
        <dbReference type="Proteomes" id="UP001055811"/>
    </source>
</evidence>
<comment type="caution">
    <text evidence="1">The sequence shown here is derived from an EMBL/GenBank/DDBJ whole genome shotgun (WGS) entry which is preliminary data.</text>
</comment>
<accession>A0ACB8YZN0</accession>
<dbReference type="EMBL" id="CM042017">
    <property type="protein sequence ID" value="KAI3691207.1"/>
    <property type="molecule type" value="Genomic_DNA"/>
</dbReference>
<dbReference type="Proteomes" id="UP001055811">
    <property type="component" value="Linkage Group LG09"/>
</dbReference>
<proteinExistence type="predicted"/>
<protein>
    <submittedName>
        <fullName evidence="1">Uncharacterized protein</fullName>
    </submittedName>
</protein>
<reference evidence="2" key="1">
    <citation type="journal article" date="2022" name="Mol. Ecol. Resour.">
        <title>The genomes of chicory, endive, great burdock and yacon provide insights into Asteraceae palaeo-polyploidization history and plant inulin production.</title>
        <authorList>
            <person name="Fan W."/>
            <person name="Wang S."/>
            <person name="Wang H."/>
            <person name="Wang A."/>
            <person name="Jiang F."/>
            <person name="Liu H."/>
            <person name="Zhao H."/>
            <person name="Xu D."/>
            <person name="Zhang Y."/>
        </authorList>
    </citation>
    <scope>NUCLEOTIDE SEQUENCE [LARGE SCALE GENOMIC DNA]</scope>
    <source>
        <strain evidence="2">cv. Punajuju</strain>
    </source>
</reference>
<keyword evidence="2" id="KW-1185">Reference proteome</keyword>
<organism evidence="1 2">
    <name type="scientific">Cichorium intybus</name>
    <name type="common">Chicory</name>
    <dbReference type="NCBI Taxonomy" id="13427"/>
    <lineage>
        <taxon>Eukaryota</taxon>
        <taxon>Viridiplantae</taxon>
        <taxon>Streptophyta</taxon>
        <taxon>Embryophyta</taxon>
        <taxon>Tracheophyta</taxon>
        <taxon>Spermatophyta</taxon>
        <taxon>Magnoliopsida</taxon>
        <taxon>eudicotyledons</taxon>
        <taxon>Gunneridae</taxon>
        <taxon>Pentapetalae</taxon>
        <taxon>asterids</taxon>
        <taxon>campanulids</taxon>
        <taxon>Asterales</taxon>
        <taxon>Asteraceae</taxon>
        <taxon>Cichorioideae</taxon>
        <taxon>Cichorieae</taxon>
        <taxon>Cichoriinae</taxon>
        <taxon>Cichorium</taxon>
    </lineage>
</organism>
<reference evidence="1 2" key="2">
    <citation type="journal article" date="2022" name="Mol. Ecol. Resour.">
        <title>The genomes of chicory, endive, great burdock and yacon provide insights into Asteraceae paleo-polyploidization history and plant inulin production.</title>
        <authorList>
            <person name="Fan W."/>
            <person name="Wang S."/>
            <person name="Wang H."/>
            <person name="Wang A."/>
            <person name="Jiang F."/>
            <person name="Liu H."/>
            <person name="Zhao H."/>
            <person name="Xu D."/>
            <person name="Zhang Y."/>
        </authorList>
    </citation>
    <scope>NUCLEOTIDE SEQUENCE [LARGE SCALE GENOMIC DNA]</scope>
    <source>
        <strain evidence="2">cv. Punajuju</strain>
        <tissue evidence="1">Leaves</tissue>
    </source>
</reference>
<evidence type="ECO:0000313" key="1">
    <source>
        <dbReference type="EMBL" id="KAI3691207.1"/>
    </source>
</evidence>
<gene>
    <name evidence="1" type="ORF">L2E82_49427</name>
</gene>